<reference evidence="4 5" key="1">
    <citation type="submission" date="2021-05" db="EMBL/GenBank/DDBJ databases">
        <title>Genetic and Functional Diversity in Clade A Lucinid endosymbionts from the Bahamas.</title>
        <authorList>
            <person name="Giani N.M."/>
            <person name="Engel A.S."/>
            <person name="Campbell B.J."/>
        </authorList>
    </citation>
    <scope>NUCLEOTIDE SEQUENCE [LARGE SCALE GENOMIC DNA]</scope>
    <source>
        <strain evidence="4">LUC16012Gg_MoonRockCtena</strain>
    </source>
</reference>
<dbReference type="Pfam" id="PF00072">
    <property type="entry name" value="Response_reg"/>
    <property type="match status" value="1"/>
</dbReference>
<dbReference type="PANTHER" id="PTHR47233:SF4">
    <property type="entry name" value="CHEMOTAXIS SIGNAL TRANSDUCTION PROTEIN"/>
    <property type="match status" value="1"/>
</dbReference>
<dbReference type="Proteomes" id="UP000770889">
    <property type="component" value="Unassembled WGS sequence"/>
</dbReference>
<dbReference type="GO" id="GO:0006935">
    <property type="term" value="P:chemotaxis"/>
    <property type="evidence" value="ECO:0007669"/>
    <property type="project" value="InterPro"/>
</dbReference>
<dbReference type="SMART" id="SM00448">
    <property type="entry name" value="REC"/>
    <property type="match status" value="1"/>
</dbReference>
<feature type="modified residue" description="4-aspartylphosphate" evidence="1">
    <location>
        <position position="247"/>
    </location>
</feature>
<evidence type="ECO:0000313" key="5">
    <source>
        <dbReference type="Proteomes" id="UP000770889"/>
    </source>
</evidence>
<feature type="domain" description="Response regulatory" evidence="2">
    <location>
        <begin position="185"/>
        <end position="314"/>
    </location>
</feature>
<dbReference type="InterPro" id="IPR011006">
    <property type="entry name" value="CheY-like_superfamily"/>
</dbReference>
<protein>
    <submittedName>
        <fullName evidence="4">Chemotaxis protein CheV</fullName>
    </submittedName>
</protein>
<dbReference type="AlphaFoldDB" id="A0A944QVX5"/>
<dbReference type="SMART" id="SM00260">
    <property type="entry name" value="CheW"/>
    <property type="match status" value="1"/>
</dbReference>
<evidence type="ECO:0000313" key="4">
    <source>
        <dbReference type="EMBL" id="MBT2990500.1"/>
    </source>
</evidence>
<dbReference type="PROSITE" id="PS50110">
    <property type="entry name" value="RESPONSE_REGULATORY"/>
    <property type="match status" value="1"/>
</dbReference>
<evidence type="ECO:0000256" key="1">
    <source>
        <dbReference type="PROSITE-ProRule" id="PRU00169"/>
    </source>
</evidence>
<dbReference type="GO" id="GO:0000160">
    <property type="term" value="P:phosphorelay signal transduction system"/>
    <property type="evidence" value="ECO:0007669"/>
    <property type="project" value="InterPro"/>
</dbReference>
<organism evidence="4 5">
    <name type="scientific">Candidatus Thiodiazotropha taylori</name>
    <dbReference type="NCBI Taxonomy" id="2792791"/>
    <lineage>
        <taxon>Bacteria</taxon>
        <taxon>Pseudomonadati</taxon>
        <taxon>Pseudomonadota</taxon>
        <taxon>Gammaproteobacteria</taxon>
        <taxon>Chromatiales</taxon>
        <taxon>Sedimenticolaceae</taxon>
        <taxon>Candidatus Thiodiazotropha</taxon>
    </lineage>
</organism>
<proteinExistence type="predicted"/>
<dbReference type="PROSITE" id="PS50851">
    <property type="entry name" value="CHEW"/>
    <property type="match status" value="1"/>
</dbReference>
<dbReference type="InterPro" id="IPR002545">
    <property type="entry name" value="CheW-lke_dom"/>
</dbReference>
<dbReference type="CDD" id="cd00588">
    <property type="entry name" value="CheW_like"/>
    <property type="match status" value="1"/>
</dbReference>
<dbReference type="EMBL" id="JAHHGM010000017">
    <property type="protein sequence ID" value="MBT2990500.1"/>
    <property type="molecule type" value="Genomic_DNA"/>
</dbReference>
<accession>A0A944QVX5</accession>
<dbReference type="PANTHER" id="PTHR47233">
    <property type="entry name" value="CHEMOTAXIS PROTEIN CHEV"/>
    <property type="match status" value="1"/>
</dbReference>
<evidence type="ECO:0000259" key="3">
    <source>
        <dbReference type="PROSITE" id="PS50851"/>
    </source>
</evidence>
<dbReference type="Pfam" id="PF01584">
    <property type="entry name" value="CheW"/>
    <property type="match status" value="1"/>
</dbReference>
<sequence length="327" mass="36155">MSNFIKSVDDRTRLAGTNRLEVLLFSLGKDIRTGREETYGVNVFKVREVMLVPEITHAPDMPPSVEGMVSLRGNMIPVINLPDFCGIQTEERPGILIVTEYNKNVQGFLVHAVDTIERLAWEDVKVPPAMMAQQHGGLVTAVTELKDSRLVMIMDVEMVLSQTSGFGQGSELFEGIKQVGDSDITLLFADDSAVARDQIIRTMEHMGIKYIGTTNGAEAWSKLKEIAERATATEHKPSDFVQIILTDVEMPEMDGYVLTRKVKEDARFSDIPIIMHSSLSADANMALGKGVGADAYVPKFEPTELSSKLHEIIEGIHGHKNARRSES</sequence>
<comment type="caution">
    <text evidence="4">The sequence shown here is derived from an EMBL/GenBank/DDBJ whole genome shotgun (WGS) entry which is preliminary data.</text>
</comment>
<gene>
    <name evidence="4" type="ORF">KME65_16210</name>
</gene>
<evidence type="ECO:0000259" key="2">
    <source>
        <dbReference type="PROSITE" id="PS50110"/>
    </source>
</evidence>
<dbReference type="SUPFAM" id="SSF52172">
    <property type="entry name" value="CheY-like"/>
    <property type="match status" value="1"/>
</dbReference>
<keyword evidence="1" id="KW-0597">Phosphoprotein</keyword>
<dbReference type="InterPro" id="IPR001789">
    <property type="entry name" value="Sig_transdc_resp-reg_receiver"/>
</dbReference>
<feature type="domain" description="CheW-like" evidence="3">
    <location>
        <begin position="19"/>
        <end position="165"/>
    </location>
</feature>
<name>A0A944QVX5_9GAMM</name>
<dbReference type="Gene3D" id="2.40.50.180">
    <property type="entry name" value="CheA-289, Domain 4"/>
    <property type="match status" value="1"/>
</dbReference>
<dbReference type="SUPFAM" id="SSF50341">
    <property type="entry name" value="CheW-like"/>
    <property type="match status" value="1"/>
</dbReference>
<dbReference type="PIRSF" id="PIRSF002867">
    <property type="entry name" value="CheV"/>
    <property type="match status" value="1"/>
</dbReference>
<dbReference type="InterPro" id="IPR024181">
    <property type="entry name" value="Chemotax_regulator_CheV"/>
</dbReference>
<dbReference type="Gene3D" id="3.40.50.2300">
    <property type="match status" value="1"/>
</dbReference>
<dbReference type="Gene3D" id="2.30.30.40">
    <property type="entry name" value="SH3 Domains"/>
    <property type="match status" value="1"/>
</dbReference>
<dbReference type="InterPro" id="IPR036061">
    <property type="entry name" value="CheW-like_dom_sf"/>
</dbReference>